<dbReference type="Pfam" id="PF02816">
    <property type="entry name" value="Alpha_kinase"/>
    <property type="match status" value="1"/>
</dbReference>
<evidence type="ECO:0000256" key="5">
    <source>
        <dbReference type="ARBA" id="ARBA00022840"/>
    </source>
</evidence>
<evidence type="ECO:0000256" key="2">
    <source>
        <dbReference type="ARBA" id="ARBA00022679"/>
    </source>
</evidence>
<sequence>MSSTIPITVCHDDNGGGCGGDFARKSAPGLCYKCAKLSTLEEGSELFAQWMNFKQCVGCGLAMRHLLGPSCGSCTKHDGRASGGHTHRDYAPRIALQASQDTRAHAMDTRMSKHPAPAFAPGGPLAGSGTGSGGKLNNVAIGFVCPLQAAKKGTSGLSGDFGQWYMTFSRHEQMADVLKEVLEALNKQWSRKHGMDLENTEVELRLAGNKAFIPGTENGSVGEICTQYLSGPLSAQYGQVTKVKAPAGKHAGSAASYAQATLHLEVYIDQVAVSIEAAASTYAQGRKRAGTQLVMEDSALRQKRAALGMFLRPSSGRYMSTERGKSLSITIQKAVSVCSRDSGEVSVSWPENGSQVPAIIHSSVFASGHTKVMTIDLEEQLYVAKRVVNAGPGGNIITARENEMFLEMELIRVKVLNYFLQQFLEEAHTQGIEHYRDIVVTDAILVREIGAPSEVSSFPPGDVDGAVWLVESKRARSIIKFCGTMGHPSKSDKMALTVQALLHFIYEKSGGAKVYADMQGTKAIIDGREKLVLFDPMSHTPKSKSGLGDQGKTGILAFVSQHECDYVCISLGLSPLDADDVNISDSETEEDEGEKDE</sequence>
<keyword evidence="2" id="KW-0808">Transferase</keyword>
<dbReference type="EMBL" id="JACGCI010000031">
    <property type="protein sequence ID" value="KAF6755233.1"/>
    <property type="molecule type" value="Genomic_DNA"/>
</dbReference>
<dbReference type="InterPro" id="IPR004166">
    <property type="entry name" value="a-kinase_dom"/>
</dbReference>
<dbReference type="CDD" id="cd04515">
    <property type="entry name" value="Alpha_kinase"/>
    <property type="match status" value="1"/>
</dbReference>
<accession>A0A8H6HXV7</accession>
<evidence type="ECO:0000256" key="3">
    <source>
        <dbReference type="ARBA" id="ARBA00022741"/>
    </source>
</evidence>
<dbReference type="GO" id="GO:0004674">
    <property type="term" value="F:protein serine/threonine kinase activity"/>
    <property type="evidence" value="ECO:0007669"/>
    <property type="project" value="UniProtKB-KW"/>
</dbReference>
<evidence type="ECO:0000259" key="6">
    <source>
        <dbReference type="PROSITE" id="PS51158"/>
    </source>
</evidence>
<feature type="domain" description="Alpha-type protein kinase" evidence="6">
    <location>
        <begin position="341"/>
        <end position="576"/>
    </location>
</feature>
<dbReference type="PANTHER" id="PTHR45992:SF2">
    <property type="entry name" value="EUKARYOTIC ELONGATION FACTOR 2 KINASE"/>
    <property type="match status" value="1"/>
</dbReference>
<proteinExistence type="predicted"/>
<dbReference type="AlphaFoldDB" id="A0A8H6HXV7"/>
<protein>
    <submittedName>
        <fullName evidence="7">Kinase-like domain-containing protein</fullName>
    </submittedName>
</protein>
<dbReference type="InterPro" id="IPR011009">
    <property type="entry name" value="Kinase-like_dom_sf"/>
</dbReference>
<dbReference type="GO" id="GO:0005524">
    <property type="term" value="F:ATP binding"/>
    <property type="evidence" value="ECO:0007669"/>
    <property type="project" value="UniProtKB-KW"/>
</dbReference>
<dbReference type="GO" id="GO:0031037">
    <property type="term" value="P:myosin II filament disassembly"/>
    <property type="evidence" value="ECO:0007669"/>
    <property type="project" value="TreeGrafter"/>
</dbReference>
<evidence type="ECO:0000313" key="7">
    <source>
        <dbReference type="EMBL" id="KAF6755233.1"/>
    </source>
</evidence>
<name>A0A8H6HXV7_9AGAR</name>
<keyword evidence="1" id="KW-0723">Serine/threonine-protein kinase</keyword>
<keyword evidence="8" id="KW-1185">Reference proteome</keyword>
<dbReference type="Gene3D" id="3.20.200.10">
    <property type="entry name" value="MHCK/EF2 kinase"/>
    <property type="match status" value="1"/>
</dbReference>
<gene>
    <name evidence="7" type="ORF">DFP72DRAFT_811942</name>
</gene>
<keyword evidence="4 7" id="KW-0418">Kinase</keyword>
<keyword evidence="3" id="KW-0547">Nucleotide-binding</keyword>
<evidence type="ECO:0000256" key="4">
    <source>
        <dbReference type="ARBA" id="ARBA00022777"/>
    </source>
</evidence>
<organism evidence="7 8">
    <name type="scientific">Ephemerocybe angulata</name>
    <dbReference type="NCBI Taxonomy" id="980116"/>
    <lineage>
        <taxon>Eukaryota</taxon>
        <taxon>Fungi</taxon>
        <taxon>Dikarya</taxon>
        <taxon>Basidiomycota</taxon>
        <taxon>Agaricomycotina</taxon>
        <taxon>Agaricomycetes</taxon>
        <taxon>Agaricomycetidae</taxon>
        <taxon>Agaricales</taxon>
        <taxon>Agaricineae</taxon>
        <taxon>Psathyrellaceae</taxon>
        <taxon>Ephemerocybe</taxon>
    </lineage>
</organism>
<dbReference type="SUPFAM" id="SSF56112">
    <property type="entry name" value="Protein kinase-like (PK-like)"/>
    <property type="match status" value="1"/>
</dbReference>
<evidence type="ECO:0000256" key="1">
    <source>
        <dbReference type="ARBA" id="ARBA00022527"/>
    </source>
</evidence>
<comment type="caution">
    <text evidence="7">The sequence shown here is derived from an EMBL/GenBank/DDBJ whole genome shotgun (WGS) entry which is preliminary data.</text>
</comment>
<dbReference type="PROSITE" id="PS51158">
    <property type="entry name" value="ALPHA_KINASE"/>
    <property type="match status" value="1"/>
</dbReference>
<dbReference type="GO" id="GO:1903013">
    <property type="term" value="P:response to differentiation-inducing factor 1"/>
    <property type="evidence" value="ECO:0007669"/>
    <property type="project" value="TreeGrafter"/>
</dbReference>
<keyword evidence="5" id="KW-0067">ATP-binding</keyword>
<dbReference type="PANTHER" id="PTHR45992">
    <property type="entry name" value="EUKARYOTIC ELONGATION FACTOR 2 KINASE-RELATED"/>
    <property type="match status" value="1"/>
</dbReference>
<dbReference type="OrthoDB" id="301415at2759"/>
<dbReference type="Proteomes" id="UP000521943">
    <property type="component" value="Unassembled WGS sequence"/>
</dbReference>
<evidence type="ECO:0000313" key="8">
    <source>
        <dbReference type="Proteomes" id="UP000521943"/>
    </source>
</evidence>
<reference evidence="7 8" key="1">
    <citation type="submission" date="2020-07" db="EMBL/GenBank/DDBJ databases">
        <title>Comparative genomics of pyrophilous fungi reveals a link between fire events and developmental genes.</title>
        <authorList>
            <consortium name="DOE Joint Genome Institute"/>
            <person name="Steindorff A.S."/>
            <person name="Carver A."/>
            <person name="Calhoun S."/>
            <person name="Stillman K."/>
            <person name="Liu H."/>
            <person name="Lipzen A."/>
            <person name="Pangilinan J."/>
            <person name="Labutti K."/>
            <person name="Bruns T.D."/>
            <person name="Grigoriev I.V."/>
        </authorList>
    </citation>
    <scope>NUCLEOTIDE SEQUENCE [LARGE SCALE GENOMIC DNA]</scope>
    <source>
        <strain evidence="7 8">CBS 144469</strain>
    </source>
</reference>
<dbReference type="InterPro" id="IPR051852">
    <property type="entry name" value="Alpha-type_PK"/>
</dbReference>